<organism evidence="2 3">
    <name type="scientific">Durusdinium trenchii</name>
    <dbReference type="NCBI Taxonomy" id="1381693"/>
    <lineage>
        <taxon>Eukaryota</taxon>
        <taxon>Sar</taxon>
        <taxon>Alveolata</taxon>
        <taxon>Dinophyceae</taxon>
        <taxon>Suessiales</taxon>
        <taxon>Symbiodiniaceae</taxon>
        <taxon>Durusdinium</taxon>
    </lineage>
</organism>
<gene>
    <name evidence="2" type="ORF">CCMP2556_LOCUS2384</name>
</gene>
<reference evidence="2 3" key="1">
    <citation type="submission" date="2024-02" db="EMBL/GenBank/DDBJ databases">
        <authorList>
            <person name="Chen Y."/>
            <person name="Shah S."/>
            <person name="Dougan E. K."/>
            <person name="Thang M."/>
            <person name="Chan C."/>
        </authorList>
    </citation>
    <scope>NUCLEOTIDE SEQUENCE [LARGE SCALE GENOMIC DNA]</scope>
</reference>
<protein>
    <submittedName>
        <fullName evidence="2">Uncharacterized protein</fullName>
    </submittedName>
</protein>
<comment type="caution">
    <text evidence="2">The sequence shown here is derived from an EMBL/GenBank/DDBJ whole genome shotgun (WGS) entry which is preliminary data.</text>
</comment>
<feature type="transmembrane region" description="Helical" evidence="1">
    <location>
        <begin position="106"/>
        <end position="124"/>
    </location>
</feature>
<evidence type="ECO:0000313" key="3">
    <source>
        <dbReference type="Proteomes" id="UP001642484"/>
    </source>
</evidence>
<name>A0ABP0HPH4_9DINO</name>
<feature type="transmembrane region" description="Helical" evidence="1">
    <location>
        <begin position="194"/>
        <end position="214"/>
    </location>
</feature>
<keyword evidence="1" id="KW-0472">Membrane</keyword>
<evidence type="ECO:0000313" key="2">
    <source>
        <dbReference type="EMBL" id="CAK8991269.1"/>
    </source>
</evidence>
<keyword evidence="1" id="KW-1133">Transmembrane helix</keyword>
<keyword evidence="3" id="KW-1185">Reference proteome</keyword>
<dbReference type="EMBL" id="CAXAMN010000891">
    <property type="protein sequence ID" value="CAK8991269.1"/>
    <property type="molecule type" value="Genomic_DNA"/>
</dbReference>
<accession>A0ABP0HPH4</accession>
<feature type="transmembrane region" description="Helical" evidence="1">
    <location>
        <begin position="144"/>
        <end position="164"/>
    </location>
</feature>
<feature type="transmembrane region" description="Helical" evidence="1">
    <location>
        <begin position="171"/>
        <end position="188"/>
    </location>
</feature>
<keyword evidence="1" id="KW-0812">Transmembrane</keyword>
<dbReference type="Proteomes" id="UP001642484">
    <property type="component" value="Unassembled WGS sequence"/>
</dbReference>
<proteinExistence type="predicted"/>
<sequence length="222" mass="24877">MRQQRVSMEHFDRSALLQFHQQAITHALAPQQSQKQMPCQLIFPDDTMAIGSPALPRQNLFPADGEGLQESEEERQRRLLQNEPIVVYTSLSEQEVLLPEIAKRGLALLLVLALQMVCIIIILTGGEAHQLFVEGTSSPSHLQVMLYGSQIALQPIFLLAMYLWSADLLKIYTVLSQLLFVLMAALAIRSPLDMLVCILSVPLILLGDGIRHLMMPHCFVLN</sequence>
<evidence type="ECO:0000256" key="1">
    <source>
        <dbReference type="SAM" id="Phobius"/>
    </source>
</evidence>